<dbReference type="KEGG" id="aef:GEV26_10580"/>
<evidence type="ECO:0000313" key="2">
    <source>
        <dbReference type="EMBL" id="QGG41771.1"/>
    </source>
</evidence>
<keyword evidence="3" id="KW-1185">Reference proteome</keyword>
<evidence type="ECO:0008006" key="4">
    <source>
        <dbReference type="Google" id="ProtNLM"/>
    </source>
</evidence>
<name>A0A5Q2MJ71_9ACTN</name>
<sequence length="422" mass="43521">MSVDTEIEGSPSSVESVATWLRNSLAPEIADAADGMNDARKSADDSWQGPAGDQFSSCMSGARDKTDSLESAAKKMAEDLDDFAEKLRGCQNDMATIRSDATAAGLTVVGFMVQDPGPGPERPPDGFTGTPEEVTAHNAKVTAYDAHQDKIRAYNHASSEAARIDRKYATACRSLQDDYTVGQHASWLLTTADILGDAAVGALGVAVAGKQSKLNKRAADLVDEARRAIDDLQAHPERYMKRKWIFFKSLDTAKLEADRLALAGKLDEAEDLLRQSQLAGEGKVPKVLGRFGKVLGPIGLGLGAYNDYQEGETTTQIVVSQGASTGAGLLVGAGATVGTSALVGATIGSVVPGAGTAVGAVVGTVVGAGIAIFSDGAIDSLFENGPDVGKAFDEGVDALKDTGGAIKDGVSGVAGKIGGLFD</sequence>
<proteinExistence type="predicted"/>
<evidence type="ECO:0000256" key="1">
    <source>
        <dbReference type="SAM" id="MobiDB-lite"/>
    </source>
</evidence>
<gene>
    <name evidence="2" type="ORF">GEV26_10580</name>
</gene>
<dbReference type="AlphaFoldDB" id="A0A5Q2MJ71"/>
<accession>A0A5Q2MJ71</accession>
<feature type="region of interest" description="Disordered" evidence="1">
    <location>
        <begin position="31"/>
        <end position="62"/>
    </location>
</feature>
<evidence type="ECO:0000313" key="3">
    <source>
        <dbReference type="Proteomes" id="UP000392064"/>
    </source>
</evidence>
<dbReference type="Gene3D" id="1.10.287.1060">
    <property type="entry name" value="ESAT-6-like"/>
    <property type="match status" value="1"/>
</dbReference>
<protein>
    <recommendedName>
        <fullName evidence="4">WXG100 family type VII secretion target</fullName>
    </recommendedName>
</protein>
<dbReference type="Proteomes" id="UP000392064">
    <property type="component" value="Chromosome"/>
</dbReference>
<dbReference type="EMBL" id="CP045737">
    <property type="protein sequence ID" value="QGG41771.1"/>
    <property type="molecule type" value="Genomic_DNA"/>
</dbReference>
<organism evidence="2 3">
    <name type="scientific">Aeromicrobium yanjiei</name>
    <dbReference type="NCBI Taxonomy" id="2662028"/>
    <lineage>
        <taxon>Bacteria</taxon>
        <taxon>Bacillati</taxon>
        <taxon>Actinomycetota</taxon>
        <taxon>Actinomycetes</taxon>
        <taxon>Propionibacteriales</taxon>
        <taxon>Nocardioidaceae</taxon>
        <taxon>Aeromicrobium</taxon>
    </lineage>
</organism>
<reference evidence="2 3" key="1">
    <citation type="submission" date="2019-11" db="EMBL/GenBank/DDBJ databases">
        <authorList>
            <person name="Li J."/>
        </authorList>
    </citation>
    <scope>NUCLEOTIDE SEQUENCE [LARGE SCALE GENOMIC DNA]</scope>
    <source>
        <strain evidence="2 3">MF47</strain>
    </source>
</reference>
<dbReference type="RefSeq" id="WP_153653037.1">
    <property type="nucleotide sequence ID" value="NZ_CP045737.1"/>
</dbReference>